<accession>A0ABT6KSP3</accession>
<name>A0ABT6KSP3_9MYCO</name>
<reference evidence="1 2" key="1">
    <citation type="submission" date="2023-04" db="EMBL/GenBank/DDBJ databases">
        <title>Forest soil microbial communities from Buena Vista Peninsula, Colon Province, Panama.</title>
        <authorList>
            <person name="Bouskill N."/>
        </authorList>
    </citation>
    <scope>NUCLEOTIDE SEQUENCE [LARGE SCALE GENOMIC DNA]</scope>
    <source>
        <strain evidence="1 2">AC80</strain>
    </source>
</reference>
<organism evidence="1 2">
    <name type="scientific">Mycolicibacterium frederiksbergense</name>
    <dbReference type="NCBI Taxonomy" id="117567"/>
    <lineage>
        <taxon>Bacteria</taxon>
        <taxon>Bacillati</taxon>
        <taxon>Actinomycetota</taxon>
        <taxon>Actinomycetes</taxon>
        <taxon>Mycobacteriales</taxon>
        <taxon>Mycobacteriaceae</taxon>
        <taxon>Mycolicibacterium</taxon>
    </lineage>
</organism>
<keyword evidence="2" id="KW-1185">Reference proteome</keyword>
<protein>
    <submittedName>
        <fullName evidence="1">Uncharacterized protein</fullName>
    </submittedName>
</protein>
<evidence type="ECO:0000313" key="2">
    <source>
        <dbReference type="Proteomes" id="UP001160130"/>
    </source>
</evidence>
<dbReference type="RefSeq" id="WP_280830340.1">
    <property type="nucleotide sequence ID" value="NZ_JARXVE010000001.1"/>
</dbReference>
<sequence>MIRAIAGGVCVGSGIAIGAYSGGWFLVLAVALAAMGIGLVASAFVQSVVAAAAGDLVPVTVELIDRSAPNPAIASTLVAGEARPPGDVPFRFHNQANLSRAQIAGIVAGSQGELPSEALGTPGAPPVTEHRATRAHAPAALMAVAAMWATMLLPPSDIWDLTPLTRSVPSAAAPSIASDDPDARPLWQWYDEVLAHLRAESPDLLDALLEIDVRDTYVTASVYLGGDQSRTYEGRTRGWETSESTTNLRSRNTFTIDDLHGFSARDFLTGAAAMLPPDHREASQLEITRNDDNIFGAQRPVLAEGTFGNPSIMVKGLTDGTIAPWWPVDDLATGLHQVETTLAARGVPADAPDIKDIDLSTGSDGNFSVDFYRDDLYYRARAKAGGFASPNDHIGEGKYTRFRLSDVSADVLVAVRDDAMRRYDVDPVDRGKAEVTIGEWGSEGGAREDEVVIEVNYHDAHGGTAVYALSGEHLAG</sequence>
<dbReference type="Proteomes" id="UP001160130">
    <property type="component" value="Unassembled WGS sequence"/>
</dbReference>
<dbReference type="EMBL" id="JARXVE010000001">
    <property type="protein sequence ID" value="MDH6193647.1"/>
    <property type="molecule type" value="Genomic_DNA"/>
</dbReference>
<gene>
    <name evidence="1" type="ORF">M2272_000268</name>
</gene>
<evidence type="ECO:0000313" key="1">
    <source>
        <dbReference type="EMBL" id="MDH6193647.1"/>
    </source>
</evidence>
<proteinExistence type="predicted"/>
<comment type="caution">
    <text evidence="1">The sequence shown here is derived from an EMBL/GenBank/DDBJ whole genome shotgun (WGS) entry which is preliminary data.</text>
</comment>